<feature type="non-terminal residue" evidence="1">
    <location>
        <position position="120"/>
    </location>
</feature>
<reference evidence="1 2" key="1">
    <citation type="submission" date="2020-02" db="EMBL/GenBank/DDBJ databases">
        <authorList>
            <person name="Ferguson B K."/>
        </authorList>
    </citation>
    <scope>NUCLEOTIDE SEQUENCE [LARGE SCALE GENOMIC DNA]</scope>
</reference>
<accession>A0A6H5GCZ8</accession>
<keyword evidence="2" id="KW-1185">Reference proteome</keyword>
<dbReference type="Proteomes" id="UP000479000">
    <property type="component" value="Unassembled WGS sequence"/>
</dbReference>
<sequence length="120" mass="13514">MKEVADKGWICSSDRIVRSNDRSSLGRDQIVTLSSWLNTRFCRVQQKLSVTRGTLQLGREPWPTQPWSCAGTRPSLPHPAHPEFGDDLATGKGTKATFEILFFIQLLTVVRPYAVQRPGF</sequence>
<gene>
    <name evidence="1" type="ORF">NTEN_LOCUS7131</name>
</gene>
<evidence type="ECO:0000313" key="2">
    <source>
        <dbReference type="Proteomes" id="UP000479000"/>
    </source>
</evidence>
<dbReference type="AlphaFoldDB" id="A0A6H5GCZ8"/>
<evidence type="ECO:0000313" key="1">
    <source>
        <dbReference type="EMBL" id="CAB0001344.1"/>
    </source>
</evidence>
<proteinExistence type="predicted"/>
<protein>
    <submittedName>
        <fullName evidence="1">Uncharacterized protein</fullName>
    </submittedName>
</protein>
<dbReference type="EMBL" id="CADCXU010010476">
    <property type="protein sequence ID" value="CAB0001344.1"/>
    <property type="molecule type" value="Genomic_DNA"/>
</dbReference>
<name>A0A6H5GCZ8_9HEMI</name>
<organism evidence="1 2">
    <name type="scientific">Nesidiocoris tenuis</name>
    <dbReference type="NCBI Taxonomy" id="355587"/>
    <lineage>
        <taxon>Eukaryota</taxon>
        <taxon>Metazoa</taxon>
        <taxon>Ecdysozoa</taxon>
        <taxon>Arthropoda</taxon>
        <taxon>Hexapoda</taxon>
        <taxon>Insecta</taxon>
        <taxon>Pterygota</taxon>
        <taxon>Neoptera</taxon>
        <taxon>Paraneoptera</taxon>
        <taxon>Hemiptera</taxon>
        <taxon>Heteroptera</taxon>
        <taxon>Panheteroptera</taxon>
        <taxon>Cimicomorpha</taxon>
        <taxon>Miridae</taxon>
        <taxon>Dicyphina</taxon>
        <taxon>Nesidiocoris</taxon>
    </lineage>
</organism>